<dbReference type="AlphaFoldDB" id="A0ABC9WLG6"/>
<accession>A0ABC9WLG6</accession>
<proteinExistence type="predicted"/>
<evidence type="ECO:0000313" key="2">
    <source>
        <dbReference type="EMBL" id="GAB0186311.1"/>
    </source>
</evidence>
<organism evidence="2 3">
    <name type="scientific">Grus japonensis</name>
    <name type="common">Japanese crane</name>
    <name type="synonym">Red-crowned crane</name>
    <dbReference type="NCBI Taxonomy" id="30415"/>
    <lineage>
        <taxon>Eukaryota</taxon>
        <taxon>Metazoa</taxon>
        <taxon>Chordata</taxon>
        <taxon>Craniata</taxon>
        <taxon>Vertebrata</taxon>
        <taxon>Euteleostomi</taxon>
        <taxon>Archelosauria</taxon>
        <taxon>Archosauria</taxon>
        <taxon>Dinosauria</taxon>
        <taxon>Saurischia</taxon>
        <taxon>Theropoda</taxon>
        <taxon>Coelurosauria</taxon>
        <taxon>Aves</taxon>
        <taxon>Neognathae</taxon>
        <taxon>Neoaves</taxon>
        <taxon>Gruiformes</taxon>
        <taxon>Gruidae</taxon>
        <taxon>Grus</taxon>
    </lineage>
</organism>
<protein>
    <submittedName>
        <fullName evidence="2">Uncharacterized protein</fullName>
    </submittedName>
</protein>
<dbReference type="Proteomes" id="UP001623348">
    <property type="component" value="Unassembled WGS sequence"/>
</dbReference>
<name>A0ABC9WLG6_GRUJA</name>
<dbReference type="EMBL" id="BAAFJT010000003">
    <property type="protein sequence ID" value="GAB0186311.1"/>
    <property type="molecule type" value="Genomic_DNA"/>
</dbReference>
<feature type="compositionally biased region" description="Low complexity" evidence="1">
    <location>
        <begin position="58"/>
        <end position="67"/>
    </location>
</feature>
<sequence length="122" mass="12257">MRICERNNSADTKVSAEGVGGGVPGAGAEIPLQPLEKTMVRQAVSMQSMEDDDGAEIPPAAHGVPHAGAGGCPKEAVAHGKPTLEQAPGRTCGPMERGAHTRAGLLAGLVTPWGTHAGAVCS</sequence>
<evidence type="ECO:0000313" key="3">
    <source>
        <dbReference type="Proteomes" id="UP001623348"/>
    </source>
</evidence>
<keyword evidence="3" id="KW-1185">Reference proteome</keyword>
<feature type="compositionally biased region" description="Polar residues" evidence="1">
    <location>
        <begin position="1"/>
        <end position="12"/>
    </location>
</feature>
<evidence type="ECO:0000256" key="1">
    <source>
        <dbReference type="SAM" id="MobiDB-lite"/>
    </source>
</evidence>
<comment type="caution">
    <text evidence="2">The sequence shown here is derived from an EMBL/GenBank/DDBJ whole genome shotgun (WGS) entry which is preliminary data.</text>
</comment>
<feature type="region of interest" description="Disordered" evidence="1">
    <location>
        <begin position="1"/>
        <end position="29"/>
    </location>
</feature>
<reference evidence="2 3" key="1">
    <citation type="submission" date="2024-06" db="EMBL/GenBank/DDBJ databases">
        <title>The draft genome of Grus japonensis, version 3.</title>
        <authorList>
            <person name="Nabeshima K."/>
            <person name="Suzuki S."/>
            <person name="Onuma M."/>
        </authorList>
    </citation>
    <scope>NUCLEOTIDE SEQUENCE [LARGE SCALE GENOMIC DNA]</scope>
    <source>
        <strain evidence="2 3">451A</strain>
    </source>
</reference>
<feature type="region of interest" description="Disordered" evidence="1">
    <location>
        <begin position="45"/>
        <end position="97"/>
    </location>
</feature>
<gene>
    <name evidence="2" type="ORF">GRJ2_001096400</name>
</gene>